<dbReference type="SMR" id="A2EVV8"/>
<evidence type="ECO:0000256" key="1">
    <source>
        <dbReference type="SAM" id="SignalP"/>
    </source>
</evidence>
<dbReference type="EMBL" id="DS113512">
    <property type="protein sequence ID" value="EAY03179.1"/>
    <property type="molecule type" value="Genomic_DNA"/>
</dbReference>
<feature type="chain" id="PRO_5002643537" evidence="1">
    <location>
        <begin position="18"/>
        <end position="186"/>
    </location>
</feature>
<evidence type="ECO:0000313" key="2">
    <source>
        <dbReference type="EMBL" id="EAY03179.1"/>
    </source>
</evidence>
<reference evidence="2" key="2">
    <citation type="journal article" date="2007" name="Science">
        <title>Draft genome sequence of the sexually transmitted pathogen Trichomonas vaginalis.</title>
        <authorList>
            <person name="Carlton J.M."/>
            <person name="Hirt R.P."/>
            <person name="Silva J.C."/>
            <person name="Delcher A.L."/>
            <person name="Schatz M."/>
            <person name="Zhao Q."/>
            <person name="Wortman J.R."/>
            <person name="Bidwell S.L."/>
            <person name="Alsmark U.C.M."/>
            <person name="Besteiro S."/>
            <person name="Sicheritz-Ponten T."/>
            <person name="Noel C.J."/>
            <person name="Dacks J.B."/>
            <person name="Foster P.G."/>
            <person name="Simillion C."/>
            <person name="Van de Peer Y."/>
            <person name="Miranda-Saavedra D."/>
            <person name="Barton G.J."/>
            <person name="Westrop G.D."/>
            <person name="Mueller S."/>
            <person name="Dessi D."/>
            <person name="Fiori P.L."/>
            <person name="Ren Q."/>
            <person name="Paulsen I."/>
            <person name="Zhang H."/>
            <person name="Bastida-Corcuera F.D."/>
            <person name="Simoes-Barbosa A."/>
            <person name="Brown M.T."/>
            <person name="Hayes R.D."/>
            <person name="Mukherjee M."/>
            <person name="Okumura C.Y."/>
            <person name="Schneider R."/>
            <person name="Smith A.J."/>
            <person name="Vanacova S."/>
            <person name="Villalvazo M."/>
            <person name="Haas B.J."/>
            <person name="Pertea M."/>
            <person name="Feldblyum T.V."/>
            <person name="Utterback T.R."/>
            <person name="Shu C.L."/>
            <person name="Osoegawa K."/>
            <person name="de Jong P.J."/>
            <person name="Hrdy I."/>
            <person name="Horvathova L."/>
            <person name="Zubacova Z."/>
            <person name="Dolezal P."/>
            <person name="Malik S.B."/>
            <person name="Logsdon J.M. Jr."/>
            <person name="Henze K."/>
            <person name="Gupta A."/>
            <person name="Wang C.C."/>
            <person name="Dunne R.L."/>
            <person name="Upcroft J.A."/>
            <person name="Upcroft P."/>
            <person name="White O."/>
            <person name="Salzberg S.L."/>
            <person name="Tang P."/>
            <person name="Chiu C.-H."/>
            <person name="Lee Y.-S."/>
            <person name="Embley T.M."/>
            <person name="Coombs G.H."/>
            <person name="Mottram J.C."/>
            <person name="Tachezy J."/>
            <person name="Fraser-Liggett C.M."/>
            <person name="Johnson P.J."/>
        </authorList>
    </citation>
    <scope>NUCLEOTIDE SEQUENCE [LARGE SCALE GENOMIC DNA]</scope>
    <source>
        <strain evidence="2">G3</strain>
    </source>
</reference>
<proteinExistence type="predicted"/>
<keyword evidence="1" id="KW-0732">Signal</keyword>
<name>A2EVV8_TRIV3</name>
<dbReference type="VEuPathDB" id="TrichDB:TVAG_049630"/>
<sequence length="186" mass="21498">MIFALTLLCASIPGGWQQVGYDTEYVRKVIPYINKNFRLILPEYKNQNSLCVFQSAEVQVVNGYNIHLTHKLGRDIVEFTLHVSITNEISLTDFKHTPDTNNLGMIGAWEIQKPDYEPEEVYRFIKYYIMIKGVNTMPEKTLFVRTKVVQGLHIHIVYNDNLGKTHSIVMERDLSDNINVISNDSF</sequence>
<protein>
    <submittedName>
        <fullName evidence="2">Uncharacterized protein</fullName>
    </submittedName>
</protein>
<dbReference type="Proteomes" id="UP000001542">
    <property type="component" value="Unassembled WGS sequence"/>
</dbReference>
<organism evidence="2 3">
    <name type="scientific">Trichomonas vaginalis (strain ATCC PRA-98 / G3)</name>
    <dbReference type="NCBI Taxonomy" id="412133"/>
    <lineage>
        <taxon>Eukaryota</taxon>
        <taxon>Metamonada</taxon>
        <taxon>Parabasalia</taxon>
        <taxon>Trichomonadida</taxon>
        <taxon>Trichomonadidae</taxon>
        <taxon>Trichomonas</taxon>
    </lineage>
</organism>
<dbReference type="VEuPathDB" id="TrichDB:TVAGG3_0548160"/>
<keyword evidence="3" id="KW-1185">Reference proteome</keyword>
<gene>
    <name evidence="2" type="ORF">TVAG_049630</name>
</gene>
<reference evidence="2" key="1">
    <citation type="submission" date="2006-10" db="EMBL/GenBank/DDBJ databases">
        <authorList>
            <person name="Amadeo P."/>
            <person name="Zhao Q."/>
            <person name="Wortman J."/>
            <person name="Fraser-Liggett C."/>
            <person name="Carlton J."/>
        </authorList>
    </citation>
    <scope>NUCLEOTIDE SEQUENCE</scope>
    <source>
        <strain evidence="2">G3</strain>
    </source>
</reference>
<accession>A2EVV8</accession>
<dbReference type="KEGG" id="tva:4761026"/>
<dbReference type="AlphaFoldDB" id="A2EVV8"/>
<dbReference type="InParanoid" id="A2EVV8"/>
<feature type="signal peptide" evidence="1">
    <location>
        <begin position="1"/>
        <end position="17"/>
    </location>
</feature>
<dbReference type="RefSeq" id="XP_001315402.1">
    <property type="nucleotide sequence ID" value="XM_001315367.1"/>
</dbReference>
<evidence type="ECO:0000313" key="3">
    <source>
        <dbReference type="Proteomes" id="UP000001542"/>
    </source>
</evidence>